<reference evidence="6 7" key="1">
    <citation type="submission" date="2020-08" db="EMBL/GenBank/DDBJ databases">
        <title>Genomic Encyclopedia of Type Strains, Phase IV (KMG-IV): sequencing the most valuable type-strain genomes for metagenomic binning, comparative biology and taxonomic classification.</title>
        <authorList>
            <person name="Goeker M."/>
        </authorList>
    </citation>
    <scope>NUCLEOTIDE SEQUENCE [LARGE SCALE GENOMIC DNA]</scope>
    <source>
        <strain evidence="6 7">DSM 29781</strain>
    </source>
</reference>
<comment type="caution">
    <text evidence="6">The sequence shown here is derived from an EMBL/GenBank/DDBJ whole genome shotgun (WGS) entry which is preliminary data.</text>
</comment>
<organism evidence="6 7">
    <name type="scientific">Quisquiliibacterium transsilvanicum</name>
    <dbReference type="NCBI Taxonomy" id="1549638"/>
    <lineage>
        <taxon>Bacteria</taxon>
        <taxon>Pseudomonadati</taxon>
        <taxon>Pseudomonadota</taxon>
        <taxon>Betaproteobacteria</taxon>
        <taxon>Burkholderiales</taxon>
        <taxon>Burkholderiaceae</taxon>
        <taxon>Quisquiliibacterium</taxon>
    </lineage>
</organism>
<feature type="domain" description="Ribosomal RNA adenine methylase transferase N-terminal" evidence="5">
    <location>
        <begin position="8"/>
        <end position="166"/>
    </location>
</feature>
<keyword evidence="4" id="KW-0694">RNA-binding</keyword>
<dbReference type="Proteomes" id="UP000532440">
    <property type="component" value="Unassembled WGS sequence"/>
</dbReference>
<evidence type="ECO:0000259" key="5">
    <source>
        <dbReference type="SMART" id="SM00650"/>
    </source>
</evidence>
<evidence type="ECO:0000256" key="3">
    <source>
        <dbReference type="ARBA" id="ARBA00022691"/>
    </source>
</evidence>
<dbReference type="SUPFAM" id="SSF53335">
    <property type="entry name" value="S-adenosyl-L-methionine-dependent methyltransferases"/>
    <property type="match status" value="1"/>
</dbReference>
<keyword evidence="1 6" id="KW-0489">Methyltransferase</keyword>
<dbReference type="Gene3D" id="3.40.50.150">
    <property type="entry name" value="Vaccinia Virus protein VP39"/>
    <property type="match status" value="1"/>
</dbReference>
<dbReference type="CDD" id="cd02440">
    <property type="entry name" value="AdoMet_MTases"/>
    <property type="match status" value="1"/>
</dbReference>
<dbReference type="PANTHER" id="PTHR11727">
    <property type="entry name" value="DIMETHYLADENOSINE TRANSFERASE"/>
    <property type="match status" value="1"/>
</dbReference>
<dbReference type="InterPro" id="IPR001737">
    <property type="entry name" value="KsgA/Erm"/>
</dbReference>
<dbReference type="SMART" id="SM00650">
    <property type="entry name" value="rADc"/>
    <property type="match status" value="1"/>
</dbReference>
<evidence type="ECO:0000313" key="7">
    <source>
        <dbReference type="Proteomes" id="UP000532440"/>
    </source>
</evidence>
<evidence type="ECO:0000256" key="1">
    <source>
        <dbReference type="ARBA" id="ARBA00022603"/>
    </source>
</evidence>
<name>A0A7W8HFG5_9BURK</name>
<dbReference type="GO" id="GO:0003723">
    <property type="term" value="F:RNA binding"/>
    <property type="evidence" value="ECO:0007669"/>
    <property type="project" value="UniProtKB-KW"/>
</dbReference>
<dbReference type="Pfam" id="PF00398">
    <property type="entry name" value="RrnaAD"/>
    <property type="match status" value="1"/>
</dbReference>
<keyword evidence="3" id="KW-0949">S-adenosyl-L-methionine</keyword>
<dbReference type="PANTHER" id="PTHR11727:SF7">
    <property type="entry name" value="DIMETHYLADENOSINE TRANSFERASE-RELATED"/>
    <property type="match status" value="1"/>
</dbReference>
<evidence type="ECO:0000313" key="6">
    <source>
        <dbReference type="EMBL" id="MBB5271036.1"/>
    </source>
</evidence>
<dbReference type="InterPro" id="IPR020598">
    <property type="entry name" value="rRNA_Ade_methylase_Trfase_N"/>
</dbReference>
<evidence type="ECO:0000256" key="2">
    <source>
        <dbReference type="ARBA" id="ARBA00022679"/>
    </source>
</evidence>
<dbReference type="InterPro" id="IPR029063">
    <property type="entry name" value="SAM-dependent_MTases_sf"/>
</dbReference>
<gene>
    <name evidence="6" type="ORF">HNQ70_001040</name>
</gene>
<proteinExistence type="predicted"/>
<dbReference type="GO" id="GO:0000179">
    <property type="term" value="F:rRNA (adenine-N6,N6-)-dimethyltransferase activity"/>
    <property type="evidence" value="ECO:0007669"/>
    <property type="project" value="InterPro"/>
</dbReference>
<dbReference type="AlphaFoldDB" id="A0A7W8HFG5"/>
<protein>
    <submittedName>
        <fullName evidence="6">Phospholipid N-methyltransferase</fullName>
    </submittedName>
</protein>
<evidence type="ECO:0000256" key="4">
    <source>
        <dbReference type="ARBA" id="ARBA00022884"/>
    </source>
</evidence>
<keyword evidence="7" id="KW-1185">Reference proteome</keyword>
<accession>A0A7W8HFG5</accession>
<sequence>MAPASRWLADAIGRELDGCGCDTLVEVGPGTGAITRVLNERRREFSRVLAVERDEWMVSVLRERYSELEIVHGCATELARHVRSTAPVAIVSSLPFKSLPEEVAEGCIRALADTMDTAPGSMLLQYTYGLGSPPFASPAPRFVWRRVGLVARNLPPATIWRLDHVGTRTLTGAR</sequence>
<dbReference type="RefSeq" id="WP_183964949.1">
    <property type="nucleotide sequence ID" value="NZ_BAABEW010000017.1"/>
</dbReference>
<keyword evidence="2 6" id="KW-0808">Transferase</keyword>
<dbReference type="EMBL" id="JACHGB010000002">
    <property type="protein sequence ID" value="MBB5271036.1"/>
    <property type="molecule type" value="Genomic_DNA"/>
</dbReference>